<evidence type="ECO:0000313" key="3">
    <source>
        <dbReference type="Proteomes" id="UP000033101"/>
    </source>
</evidence>
<dbReference type="SUPFAM" id="SSF52172">
    <property type="entry name" value="CheY-like"/>
    <property type="match status" value="1"/>
</dbReference>
<dbReference type="GO" id="GO:0016301">
    <property type="term" value="F:kinase activity"/>
    <property type="evidence" value="ECO:0007669"/>
    <property type="project" value="UniProtKB-KW"/>
</dbReference>
<dbReference type="STRING" id="1434110.MSHOH_2339"/>
<feature type="region of interest" description="Disordered" evidence="1">
    <location>
        <begin position="1"/>
        <end position="33"/>
    </location>
</feature>
<dbReference type="AlphaFoldDB" id="A0A0E3SF09"/>
<dbReference type="KEGG" id="mhor:MSHOH_2339"/>
<dbReference type="Gene3D" id="3.40.50.2300">
    <property type="match status" value="1"/>
</dbReference>
<accession>A0A0E3SF09</accession>
<dbReference type="Proteomes" id="UP000033101">
    <property type="component" value="Chromosome"/>
</dbReference>
<keyword evidence="2" id="KW-0418">Kinase</keyword>
<sequence length="91" mass="10322">MNVPETPFETHSITGETTEPEAEYQTENPEEKDFPKEKAMVEFIFSPIESEGYAVSRTYGGEEAIDRALTELPDAIILDLNMPLIFRVLKL</sequence>
<proteinExistence type="predicted"/>
<keyword evidence="2" id="KW-0808">Transferase</keyword>
<reference evidence="2 3" key="1">
    <citation type="submission" date="2014-07" db="EMBL/GenBank/DDBJ databases">
        <title>Methanogenic archaea and the global carbon cycle.</title>
        <authorList>
            <person name="Henriksen J.R."/>
            <person name="Luke J."/>
            <person name="Reinhart S."/>
            <person name="Benedict M.N."/>
            <person name="Youngblut N.D."/>
            <person name="Metcalf M.E."/>
            <person name="Whitaker R.J."/>
            <person name="Metcalf W.W."/>
        </authorList>
    </citation>
    <scope>NUCLEOTIDE SEQUENCE [LARGE SCALE GENOMIC DNA]</scope>
    <source>
        <strain evidence="2 3">HB-1</strain>
    </source>
</reference>
<dbReference type="RefSeq" id="WP_052730853.1">
    <property type="nucleotide sequence ID" value="NZ_BBCW01000071.1"/>
</dbReference>
<dbReference type="GeneID" id="25419433"/>
<keyword evidence="3" id="KW-1185">Reference proteome</keyword>
<evidence type="ECO:0000313" key="2">
    <source>
        <dbReference type="EMBL" id="AKB78822.1"/>
    </source>
</evidence>
<dbReference type="HOGENOM" id="CLU_2420052_0_0_2"/>
<evidence type="ECO:0000256" key="1">
    <source>
        <dbReference type="SAM" id="MobiDB-lite"/>
    </source>
</evidence>
<dbReference type="PATRIC" id="fig|1434110.4.peg.2996"/>
<gene>
    <name evidence="2" type="ORF">MSHOH_2339</name>
</gene>
<dbReference type="InterPro" id="IPR011006">
    <property type="entry name" value="CheY-like_superfamily"/>
</dbReference>
<name>A0A0E3SF09_9EURY</name>
<feature type="compositionally biased region" description="Acidic residues" evidence="1">
    <location>
        <begin position="18"/>
        <end position="28"/>
    </location>
</feature>
<dbReference type="EMBL" id="CP009516">
    <property type="protein sequence ID" value="AKB78822.1"/>
    <property type="molecule type" value="Genomic_DNA"/>
</dbReference>
<protein>
    <submittedName>
        <fullName evidence="2">Sensory transduction histidine kinase</fullName>
    </submittedName>
</protein>
<organism evidence="2 3">
    <name type="scientific">Methanosarcina horonobensis HB-1 = JCM 15518</name>
    <dbReference type="NCBI Taxonomy" id="1434110"/>
    <lineage>
        <taxon>Archaea</taxon>
        <taxon>Methanobacteriati</taxon>
        <taxon>Methanobacteriota</taxon>
        <taxon>Stenosarchaea group</taxon>
        <taxon>Methanomicrobia</taxon>
        <taxon>Methanosarcinales</taxon>
        <taxon>Methanosarcinaceae</taxon>
        <taxon>Methanosarcina</taxon>
    </lineage>
</organism>